<feature type="domain" description="EGF-like" evidence="4">
    <location>
        <begin position="297"/>
        <end position="327"/>
    </location>
</feature>
<dbReference type="GO" id="GO:0007156">
    <property type="term" value="P:homophilic cell adhesion via plasma membrane adhesion molecules"/>
    <property type="evidence" value="ECO:0007669"/>
    <property type="project" value="InterPro"/>
</dbReference>
<dbReference type="InterPro" id="IPR052108">
    <property type="entry name" value="MEGF/SIB"/>
</dbReference>
<dbReference type="PROSITE" id="PS01186">
    <property type="entry name" value="EGF_2"/>
    <property type="match status" value="1"/>
</dbReference>
<dbReference type="Gene3D" id="2.170.300.10">
    <property type="entry name" value="Tie2 ligand-binding domain superfamily"/>
    <property type="match status" value="1"/>
</dbReference>
<feature type="disulfide bond" evidence="2">
    <location>
        <begin position="317"/>
        <end position="326"/>
    </location>
</feature>
<feature type="domain" description="Ig-like" evidence="6">
    <location>
        <begin position="331"/>
        <end position="431"/>
    </location>
</feature>
<dbReference type="CDD" id="cd00053">
    <property type="entry name" value="EGF"/>
    <property type="match status" value="1"/>
</dbReference>
<keyword evidence="2" id="KW-1015">Disulfide bond</keyword>
<feature type="signal peptide" evidence="3">
    <location>
        <begin position="1"/>
        <end position="20"/>
    </location>
</feature>
<keyword evidence="8" id="KW-1185">Reference proteome</keyword>
<dbReference type="Pfam" id="PF13927">
    <property type="entry name" value="Ig_3"/>
    <property type="match status" value="1"/>
</dbReference>
<evidence type="ECO:0000256" key="3">
    <source>
        <dbReference type="SAM" id="SignalP"/>
    </source>
</evidence>
<evidence type="ECO:0000259" key="6">
    <source>
        <dbReference type="PROSITE" id="PS50835"/>
    </source>
</evidence>
<dbReference type="OrthoDB" id="6252479at2759"/>
<evidence type="ECO:0000259" key="4">
    <source>
        <dbReference type="PROSITE" id="PS50026"/>
    </source>
</evidence>
<dbReference type="PROSITE" id="PS50835">
    <property type="entry name" value="IG_LIKE"/>
    <property type="match status" value="1"/>
</dbReference>
<dbReference type="SUPFAM" id="SSF48726">
    <property type="entry name" value="Immunoglobulin"/>
    <property type="match status" value="1"/>
</dbReference>
<dbReference type="PANTHER" id="PTHR24035:SF109">
    <property type="entry name" value="PROTEIN DRAPER"/>
    <property type="match status" value="1"/>
</dbReference>
<evidence type="ECO:0000256" key="1">
    <source>
        <dbReference type="PROSITE-ProRule" id="PRU00043"/>
    </source>
</evidence>
<dbReference type="PANTHER" id="PTHR24035">
    <property type="entry name" value="MULTIPLE EPIDERMAL GROWTH FACTOR-LIKE DOMAINS PROTEIN"/>
    <property type="match status" value="1"/>
</dbReference>
<dbReference type="AlphaFoldDB" id="A0A8J9Z018"/>
<dbReference type="InterPro" id="IPR013783">
    <property type="entry name" value="Ig-like_fold"/>
</dbReference>
<accession>A0A8J9Z018</accession>
<evidence type="ECO:0000256" key="2">
    <source>
        <dbReference type="PROSITE-ProRule" id="PRU00076"/>
    </source>
</evidence>
<feature type="domain" description="Cadherin" evidence="5">
    <location>
        <begin position="50"/>
        <end position="114"/>
    </location>
</feature>
<dbReference type="CDD" id="cd11304">
    <property type="entry name" value="Cadherin_repeat"/>
    <property type="match status" value="1"/>
</dbReference>
<proteinExistence type="predicted"/>
<comment type="caution">
    <text evidence="2">Lacks conserved residue(s) required for the propagation of feature annotation.</text>
</comment>
<sequence length="522" mass="57660">MRHLLKVLAGVTLLFASCHAGRKTYSIAVSESADPGHVILCLRGGIDKKTYRISDGNKDDRFAIDRDSGNLYVKRYLNFDIDSHYEVMVTNDHNGDELRLLISVIDDPSYPPVFNPTCHIPPRARNDSSVWPFMVRVSSIFGYKLLYSDGKRHGQRSSAYLNNDQCEAKVFVVMRDKFLTTQIPPGTTPVFQFSCTNIRDPTRGTLTATPYWNASYDRPQDDAIDPEWFVNPASSRYGERRHVLLEVDMTDIITEDLTVFNCRLEFETATGFSVISEGKLAFDPIGCPAGYYGGTCRNVCVCQNGGNCHPFNGACKCPDGWTGRACDIVDPKIVISANHGDVMPGQTVQISCAVVNVDPSSTFAWARNGRQLLPSDGVKTMTSRGFDVGMNRTFVNSTIITNISTLADSGEYACAYVTSSGKLYRESAQVALEGTFSPDCINCFSQGRPYRAETIALCVMSTLAISLIVAMATQCEINRRKRKDGKAVPTAGRPRSVPDIKERTVQFPNLIARGAVENEYVV</sequence>
<organism evidence="7 8">
    <name type="scientific">Branchiostoma lanceolatum</name>
    <name type="common">Common lancelet</name>
    <name type="synonym">Amphioxus lanceolatum</name>
    <dbReference type="NCBI Taxonomy" id="7740"/>
    <lineage>
        <taxon>Eukaryota</taxon>
        <taxon>Metazoa</taxon>
        <taxon>Chordata</taxon>
        <taxon>Cephalochordata</taxon>
        <taxon>Leptocardii</taxon>
        <taxon>Amphioxiformes</taxon>
        <taxon>Branchiostomatidae</taxon>
        <taxon>Branchiostoma</taxon>
    </lineage>
</organism>
<dbReference type="InterPro" id="IPR015919">
    <property type="entry name" value="Cadherin-like_sf"/>
</dbReference>
<dbReference type="PROSITE" id="PS50268">
    <property type="entry name" value="CADHERIN_2"/>
    <property type="match status" value="1"/>
</dbReference>
<dbReference type="InterPro" id="IPR036179">
    <property type="entry name" value="Ig-like_dom_sf"/>
</dbReference>
<dbReference type="PROSITE" id="PS00022">
    <property type="entry name" value="EGF_1"/>
    <property type="match status" value="1"/>
</dbReference>
<dbReference type="InterPro" id="IPR000742">
    <property type="entry name" value="EGF"/>
</dbReference>
<keyword evidence="3" id="KW-0732">Signal</keyword>
<evidence type="ECO:0000313" key="8">
    <source>
        <dbReference type="Proteomes" id="UP000838412"/>
    </source>
</evidence>
<dbReference type="Gene3D" id="2.60.40.10">
    <property type="entry name" value="Immunoglobulins"/>
    <property type="match status" value="1"/>
</dbReference>
<dbReference type="GO" id="GO:0005509">
    <property type="term" value="F:calcium ion binding"/>
    <property type="evidence" value="ECO:0007669"/>
    <property type="project" value="UniProtKB-UniRule"/>
</dbReference>
<feature type="chain" id="PRO_5035447779" evidence="3">
    <location>
        <begin position="21"/>
        <end position="522"/>
    </location>
</feature>
<name>A0A8J9Z018_BRALA</name>
<gene>
    <name evidence="7" type="primary">TIE1</name>
    <name evidence="7" type="ORF">BLAG_LOCUS7517</name>
</gene>
<keyword evidence="2" id="KW-0245">EGF-like domain</keyword>
<dbReference type="Proteomes" id="UP000838412">
    <property type="component" value="Chromosome 14"/>
</dbReference>
<dbReference type="PROSITE" id="PS50026">
    <property type="entry name" value="EGF_3"/>
    <property type="match status" value="1"/>
</dbReference>
<evidence type="ECO:0000313" key="7">
    <source>
        <dbReference type="EMBL" id="CAH1245053.1"/>
    </source>
</evidence>
<evidence type="ECO:0000259" key="5">
    <source>
        <dbReference type="PROSITE" id="PS50268"/>
    </source>
</evidence>
<dbReference type="Gene3D" id="2.60.40.60">
    <property type="entry name" value="Cadherins"/>
    <property type="match status" value="1"/>
</dbReference>
<dbReference type="PROSITE" id="PS51257">
    <property type="entry name" value="PROKAR_LIPOPROTEIN"/>
    <property type="match status" value="1"/>
</dbReference>
<protein>
    <submittedName>
        <fullName evidence="7">TIE1 protein</fullName>
    </submittedName>
</protein>
<dbReference type="InterPro" id="IPR002126">
    <property type="entry name" value="Cadherin-like_dom"/>
</dbReference>
<dbReference type="GO" id="GO:0016020">
    <property type="term" value="C:membrane"/>
    <property type="evidence" value="ECO:0007669"/>
    <property type="project" value="InterPro"/>
</dbReference>
<dbReference type="EMBL" id="OV696699">
    <property type="protein sequence ID" value="CAH1245053.1"/>
    <property type="molecule type" value="Genomic_DNA"/>
</dbReference>
<keyword evidence="1" id="KW-0106">Calcium</keyword>
<dbReference type="InterPro" id="IPR007110">
    <property type="entry name" value="Ig-like_dom"/>
</dbReference>
<reference evidence="7" key="1">
    <citation type="submission" date="2022-01" db="EMBL/GenBank/DDBJ databases">
        <authorList>
            <person name="Braso-Vives M."/>
        </authorList>
    </citation>
    <scope>NUCLEOTIDE SEQUENCE</scope>
</reference>
<dbReference type="SUPFAM" id="SSF49313">
    <property type="entry name" value="Cadherin-like"/>
    <property type="match status" value="1"/>
</dbReference>